<gene>
    <name evidence="8" type="ORF">PNOK_0604500</name>
</gene>
<proteinExistence type="inferred from homology"/>
<comment type="subcellular location">
    <subcellularLocation>
        <location evidence="1">Mitochondrion</location>
    </subcellularLocation>
</comment>
<evidence type="ECO:0000256" key="2">
    <source>
        <dbReference type="ARBA" id="ARBA00009540"/>
    </source>
</evidence>
<feature type="compositionally biased region" description="Polar residues" evidence="6">
    <location>
        <begin position="284"/>
        <end position="293"/>
    </location>
</feature>
<comment type="caution">
    <text evidence="8">The sequence shown here is derived from an EMBL/GenBank/DDBJ whole genome shotgun (WGS) entry which is preliminary data.</text>
</comment>
<dbReference type="Proteomes" id="UP000217199">
    <property type="component" value="Unassembled WGS sequence"/>
</dbReference>
<feature type="region of interest" description="Disordered" evidence="6">
    <location>
        <begin position="1"/>
        <end position="82"/>
    </location>
</feature>
<feature type="region of interest" description="Disordered" evidence="6">
    <location>
        <begin position="676"/>
        <end position="775"/>
    </location>
</feature>
<keyword evidence="9" id="KW-1185">Reference proteome</keyword>
<evidence type="ECO:0000256" key="4">
    <source>
        <dbReference type="ARBA" id="ARBA00040604"/>
    </source>
</evidence>
<dbReference type="GO" id="GO:0005739">
    <property type="term" value="C:mitochondrion"/>
    <property type="evidence" value="ECO:0007669"/>
    <property type="project" value="UniProtKB-SubCell"/>
</dbReference>
<evidence type="ECO:0000313" key="9">
    <source>
        <dbReference type="Proteomes" id="UP000217199"/>
    </source>
</evidence>
<feature type="region of interest" description="Disordered" evidence="6">
    <location>
        <begin position="849"/>
        <end position="914"/>
    </location>
</feature>
<dbReference type="OrthoDB" id="26679at2759"/>
<dbReference type="PANTHER" id="PTHR23354">
    <property type="entry name" value="NUCLEOLAR PROTEIN 7/ESTROGEN RECEPTOR COACTIVATOR-RELATED"/>
    <property type="match status" value="1"/>
</dbReference>
<dbReference type="STRING" id="2282107.A0A286UHX0"/>
<feature type="compositionally biased region" description="Basic and acidic residues" evidence="6">
    <location>
        <begin position="1"/>
        <end position="10"/>
    </location>
</feature>
<accession>A0A286UHX0</accession>
<dbReference type="PROSITE" id="PS51886">
    <property type="entry name" value="TLDC"/>
    <property type="match status" value="1"/>
</dbReference>
<dbReference type="Pfam" id="PF07534">
    <property type="entry name" value="TLD"/>
    <property type="match status" value="1"/>
</dbReference>
<dbReference type="InterPro" id="IPR006571">
    <property type="entry name" value="TLDc_dom"/>
</dbReference>
<evidence type="ECO:0000256" key="5">
    <source>
        <dbReference type="SAM" id="Coils"/>
    </source>
</evidence>
<feature type="compositionally biased region" description="Polar residues" evidence="6">
    <location>
        <begin position="64"/>
        <end position="76"/>
    </location>
</feature>
<feature type="compositionally biased region" description="Polar residues" evidence="6">
    <location>
        <begin position="14"/>
        <end position="47"/>
    </location>
</feature>
<feature type="compositionally biased region" description="Polar residues" evidence="6">
    <location>
        <begin position="113"/>
        <end position="122"/>
    </location>
</feature>
<feature type="region of interest" description="Disordered" evidence="6">
    <location>
        <begin position="111"/>
        <end position="150"/>
    </location>
</feature>
<feature type="compositionally biased region" description="Polar residues" evidence="6">
    <location>
        <begin position="266"/>
        <end position="276"/>
    </location>
</feature>
<dbReference type="GO" id="GO:0006979">
    <property type="term" value="P:response to oxidative stress"/>
    <property type="evidence" value="ECO:0007669"/>
    <property type="project" value="TreeGrafter"/>
</dbReference>
<evidence type="ECO:0000256" key="6">
    <source>
        <dbReference type="SAM" id="MobiDB-lite"/>
    </source>
</evidence>
<feature type="compositionally biased region" description="Acidic residues" evidence="6">
    <location>
        <begin position="707"/>
        <end position="717"/>
    </location>
</feature>
<sequence length="914" mass="99528">MNDASDDHFAELFNPSQSPTLFHNATNKSFSPLQSPKSYNKSSTGSGINDDFGSFVSVPATDDPLNSATIPQGTTKNESHFNIFGKDVKARAESNERRVMDELRAHDEDPFTWLSTSSTSDNQLEDFESSKQPYPQQTTPSNSVDAASNKNELQSDRISYALREAEQTLIDVSSPASTPPITSLRTIPRTTSDTLLHLSQNSSQHPVHSPKSPIQSASTLGRSWMSSLGLLSSPTATPASYTNASARGTHEPTQNSSPEPLKNNHRLSMSPTQSSLHAIFSRASPPSSSTLFTRHSRHATDSSTHSPVHSATMPLPSPSLSVFNTSTALTDEPSPFAAHSYVPPSGAPGFTGNRNWNSSGFEFDVNKAGPMGGKSVELSGRKSITVPVLESKLADMIRPHLPALARLPNCWNLLYSADQHGLSLKTLYANCAPPLVVGGGGILPGSPSSNGALVVVQDADGGVFGAWIGEGVHLSHGSYYGGGDSFLWRTEKSSLDGLRIYKWTGRNDYVAFCDMDGFSFGGGDGHYGLYLDGNLIEGTTHPCPTFDNECLAHGIQKGRMIAFDAVGLEVNHITRIICIITYVTLPSIQSSGPFDQPLPVVVPRDLQNGTQKNNRDTTPFQLLPFNNIHGSPMSANTIMSTTEPSTDGACQLKAQSSFLSNCSSSSLVFPIPGAYPKLQDEKTIPTTETVENPSSDNAPTSVPTNEAESDVHEEETLTEVKVLNRAERRYQYRFSPNTDTESDMDVDSDGDNSGEDTEVENPVDKKKKGSIEDTKTIPEASKQLLEEFREIEKLQEEIHKITARRDELLKEQVERLENIKARLELSEVKPAQNKVQEAFHEAWRVLKDAGIDTQGRKSSVGPSRSDSNISRPSPYKRPEKDKERNRPEGTNPKSPDRISSKPVGDNQTIMENDP</sequence>
<feature type="compositionally biased region" description="Polar residues" evidence="6">
    <location>
        <begin position="905"/>
        <end position="914"/>
    </location>
</feature>
<comment type="similarity">
    <text evidence="2">Belongs to the OXR1 family.</text>
</comment>
<evidence type="ECO:0000313" key="8">
    <source>
        <dbReference type="EMBL" id="PAV19201.1"/>
    </source>
</evidence>
<keyword evidence="3" id="KW-0496">Mitochondrion</keyword>
<feature type="compositionally biased region" description="Basic and acidic residues" evidence="6">
    <location>
        <begin position="876"/>
        <end position="887"/>
    </location>
</feature>
<dbReference type="GO" id="GO:0005634">
    <property type="term" value="C:nucleus"/>
    <property type="evidence" value="ECO:0007669"/>
    <property type="project" value="TreeGrafter"/>
</dbReference>
<evidence type="ECO:0000256" key="1">
    <source>
        <dbReference type="ARBA" id="ARBA00004173"/>
    </source>
</evidence>
<reference evidence="8 9" key="1">
    <citation type="journal article" date="2017" name="Mol. Ecol.">
        <title>Comparative and population genomic landscape of Phellinus noxius: A hypervariable fungus causing root rot in trees.</title>
        <authorList>
            <person name="Chung C.L."/>
            <person name="Lee T.J."/>
            <person name="Akiba M."/>
            <person name="Lee H.H."/>
            <person name="Kuo T.H."/>
            <person name="Liu D."/>
            <person name="Ke H.M."/>
            <person name="Yokoi T."/>
            <person name="Roa M.B."/>
            <person name="Lu M.J."/>
            <person name="Chang Y.Y."/>
            <person name="Ann P.J."/>
            <person name="Tsai J.N."/>
            <person name="Chen C.Y."/>
            <person name="Tzean S.S."/>
            <person name="Ota Y."/>
            <person name="Hattori T."/>
            <person name="Sahashi N."/>
            <person name="Liou R.F."/>
            <person name="Kikuchi T."/>
            <person name="Tsai I.J."/>
        </authorList>
    </citation>
    <scope>NUCLEOTIDE SEQUENCE [LARGE SCALE GENOMIC DNA]</scope>
    <source>
        <strain evidence="8 9">FFPRI411160</strain>
    </source>
</reference>
<feature type="compositionally biased region" description="Acidic residues" evidence="6">
    <location>
        <begin position="740"/>
        <end position="761"/>
    </location>
</feature>
<feature type="coiled-coil region" evidence="5">
    <location>
        <begin position="777"/>
        <end position="829"/>
    </location>
</feature>
<feature type="compositionally biased region" description="Polar residues" evidence="6">
    <location>
        <begin position="130"/>
        <end position="150"/>
    </location>
</feature>
<feature type="region of interest" description="Disordered" evidence="6">
    <location>
        <begin position="199"/>
        <end position="219"/>
    </location>
</feature>
<evidence type="ECO:0000259" key="7">
    <source>
        <dbReference type="PROSITE" id="PS51886"/>
    </source>
</evidence>
<dbReference type="InParanoid" id="A0A286UHX0"/>
<feature type="domain" description="TLDc" evidence="7">
    <location>
        <begin position="387"/>
        <end position="569"/>
    </location>
</feature>
<feature type="compositionally biased region" description="Polar residues" evidence="6">
    <location>
        <begin position="856"/>
        <end position="871"/>
    </location>
</feature>
<evidence type="ECO:0000256" key="3">
    <source>
        <dbReference type="ARBA" id="ARBA00023128"/>
    </source>
</evidence>
<keyword evidence="5" id="KW-0175">Coiled coil</keyword>
<protein>
    <recommendedName>
        <fullName evidence="4">Oxidation resistance protein 1</fullName>
    </recommendedName>
</protein>
<feature type="region of interest" description="Disordered" evidence="6">
    <location>
        <begin position="235"/>
        <end position="312"/>
    </location>
</feature>
<dbReference type="AlphaFoldDB" id="A0A286UHX0"/>
<feature type="compositionally biased region" description="Polar residues" evidence="6">
    <location>
        <begin position="684"/>
        <end position="706"/>
    </location>
</feature>
<dbReference type="EMBL" id="NBII01000005">
    <property type="protein sequence ID" value="PAV19201.1"/>
    <property type="molecule type" value="Genomic_DNA"/>
</dbReference>
<feature type="compositionally biased region" description="Polar residues" evidence="6">
    <location>
        <begin position="235"/>
        <end position="258"/>
    </location>
</feature>
<dbReference type="PANTHER" id="PTHR23354:SF62">
    <property type="entry name" value="MUSTARD, ISOFORM V"/>
    <property type="match status" value="1"/>
</dbReference>
<organism evidence="8 9">
    <name type="scientific">Pyrrhoderma noxium</name>
    <dbReference type="NCBI Taxonomy" id="2282107"/>
    <lineage>
        <taxon>Eukaryota</taxon>
        <taxon>Fungi</taxon>
        <taxon>Dikarya</taxon>
        <taxon>Basidiomycota</taxon>
        <taxon>Agaricomycotina</taxon>
        <taxon>Agaricomycetes</taxon>
        <taxon>Hymenochaetales</taxon>
        <taxon>Hymenochaetaceae</taxon>
        <taxon>Pyrrhoderma</taxon>
    </lineage>
</organism>
<dbReference type="SMART" id="SM00584">
    <property type="entry name" value="TLDc"/>
    <property type="match status" value="1"/>
</dbReference>
<name>A0A286UHX0_9AGAM</name>